<evidence type="ECO:0000256" key="1">
    <source>
        <dbReference type="ARBA" id="ARBA00022723"/>
    </source>
</evidence>
<evidence type="ECO:0000313" key="7">
    <source>
        <dbReference type="EnsemblMetazoa" id="PPA25586.1"/>
    </source>
</evidence>
<keyword evidence="5" id="KW-0804">Transcription</keyword>
<dbReference type="GO" id="GO:0006357">
    <property type="term" value="P:regulation of transcription by RNA polymerase II"/>
    <property type="evidence" value="ECO:0000318"/>
    <property type="project" value="GO_Central"/>
</dbReference>
<feature type="region of interest" description="Disordered" evidence="6">
    <location>
        <begin position="354"/>
        <end position="417"/>
    </location>
</feature>
<accession>A0A8R1UHP7</accession>
<dbReference type="SMART" id="SM00558">
    <property type="entry name" value="JmjC"/>
    <property type="match status" value="1"/>
</dbReference>
<feature type="region of interest" description="Disordered" evidence="6">
    <location>
        <begin position="477"/>
        <end position="504"/>
    </location>
</feature>
<evidence type="ECO:0000256" key="5">
    <source>
        <dbReference type="ARBA" id="ARBA00023163"/>
    </source>
</evidence>
<reference evidence="7" key="2">
    <citation type="submission" date="2022-06" db="UniProtKB">
        <authorList>
            <consortium name="EnsemblMetazoa"/>
        </authorList>
    </citation>
    <scope>IDENTIFICATION</scope>
    <source>
        <strain evidence="7">PS312</strain>
    </source>
</reference>
<dbReference type="GO" id="GO:0016491">
    <property type="term" value="F:oxidoreductase activity"/>
    <property type="evidence" value="ECO:0007669"/>
    <property type="project" value="UniProtKB-KW"/>
</dbReference>
<dbReference type="GO" id="GO:0003712">
    <property type="term" value="F:transcription coregulator activity"/>
    <property type="evidence" value="ECO:0000318"/>
    <property type="project" value="GO_Central"/>
</dbReference>
<proteinExistence type="predicted"/>
<organism evidence="7 8">
    <name type="scientific">Pristionchus pacificus</name>
    <name type="common">Parasitic nematode worm</name>
    <dbReference type="NCBI Taxonomy" id="54126"/>
    <lineage>
        <taxon>Eukaryota</taxon>
        <taxon>Metazoa</taxon>
        <taxon>Ecdysozoa</taxon>
        <taxon>Nematoda</taxon>
        <taxon>Chromadorea</taxon>
        <taxon>Rhabditida</taxon>
        <taxon>Rhabditina</taxon>
        <taxon>Diplogasteromorpha</taxon>
        <taxon>Diplogasteroidea</taxon>
        <taxon>Neodiplogasteridae</taxon>
        <taxon>Pristionchus</taxon>
    </lineage>
</organism>
<protein>
    <submittedName>
        <fullName evidence="7">JmjC domain-containing protein</fullName>
    </submittedName>
</protein>
<evidence type="ECO:0000256" key="4">
    <source>
        <dbReference type="ARBA" id="ARBA00023015"/>
    </source>
</evidence>
<evidence type="ECO:0000313" key="8">
    <source>
        <dbReference type="Proteomes" id="UP000005239"/>
    </source>
</evidence>
<feature type="compositionally biased region" description="Basic and acidic residues" evidence="6">
    <location>
        <begin position="300"/>
        <end position="315"/>
    </location>
</feature>
<feature type="region of interest" description="Disordered" evidence="6">
    <location>
        <begin position="426"/>
        <end position="445"/>
    </location>
</feature>
<dbReference type="AlphaFoldDB" id="A0A2A6D0R0"/>
<keyword evidence="3" id="KW-0408">Iron</keyword>
<dbReference type="OrthoDB" id="5876800at2759"/>
<dbReference type="InterPro" id="IPR050690">
    <property type="entry name" value="JHDM1_Histone_Demethylase"/>
</dbReference>
<dbReference type="EnsemblMetazoa" id="PPA25586.1">
    <property type="protein sequence ID" value="PPA25586.1"/>
    <property type="gene ID" value="WBGene00115140"/>
</dbReference>
<feature type="compositionally biased region" description="Basic and acidic residues" evidence="6">
    <location>
        <begin position="477"/>
        <end position="495"/>
    </location>
</feature>
<keyword evidence="1" id="KW-0479">Metal-binding</keyword>
<feature type="region of interest" description="Disordered" evidence="6">
    <location>
        <begin position="545"/>
        <end position="564"/>
    </location>
</feature>
<keyword evidence="4" id="KW-0805">Transcription regulation</keyword>
<evidence type="ECO:0000256" key="3">
    <source>
        <dbReference type="ARBA" id="ARBA00023004"/>
    </source>
</evidence>
<feature type="region of interest" description="Disordered" evidence="6">
    <location>
        <begin position="291"/>
        <end position="322"/>
    </location>
</feature>
<gene>
    <name evidence="7" type="primary">WBGene00115140</name>
</gene>
<keyword evidence="2" id="KW-0560">Oxidoreductase</keyword>
<feature type="compositionally biased region" description="Basic and acidic residues" evidence="6">
    <location>
        <begin position="430"/>
        <end position="445"/>
    </location>
</feature>
<dbReference type="SUPFAM" id="SSF51197">
    <property type="entry name" value="Clavaminate synthase-like"/>
    <property type="match status" value="1"/>
</dbReference>
<sequence>MTPAAMRPVDKKNDKMKCRVCHVYHPLINEFALRKVDFDKTEIEWFDSIKCIPYEKVLVATYVCNACENNDIKTTAKTAEELGETANMSKIGSRHWINTVLLLKQSQWLENVIDVTAQIFTKMSLDRLLDDVIPTEMYRAQSLADRFWPLGGESEERCDKKHENARPEVERFVQMGMCGSFTDFHIDFALRLVMGSTKQGQKVFYIAPPTPRNLQIFEEHTNRQDQDSQFLGDSLEQCWRVVVNQGETLFMPGGYIHAVYTPIKSIVFAGNILTLQGLSMQINRAKRYCEEQSQGTRGVSEQEQRSAVEHEEATKIRSRAKEKKEIAAQLEQAVADAERMGDGDLAAQTEEIIVGPSSEEETPALSNETLQNDPPSEALQTLPSKHKGAKRKISSDRESNGEVPAKKFARRKSEVDAEMIQRMMRTISEGNKKLKESTSNNVKEKERLDKIGEEVENDYAKLLIEREAKLRKLEQAEEERERLKQSEKAIEERRRMASNSRYIAKTTKNKNDTKEVEVRMKEDELAADMQNVLERVRRIEEREKNLKKLCGTQGSSNEQADENE</sequence>
<feature type="compositionally biased region" description="Polar residues" evidence="6">
    <location>
        <begin position="364"/>
        <end position="383"/>
    </location>
</feature>
<dbReference type="InterPro" id="IPR003347">
    <property type="entry name" value="JmjC_dom"/>
</dbReference>
<dbReference type="GO" id="GO:0032452">
    <property type="term" value="F:histone demethylase activity"/>
    <property type="evidence" value="ECO:0000318"/>
    <property type="project" value="GO_Central"/>
</dbReference>
<evidence type="ECO:0000256" key="2">
    <source>
        <dbReference type="ARBA" id="ARBA00023002"/>
    </source>
</evidence>
<dbReference type="GO" id="GO:0006338">
    <property type="term" value="P:chromatin remodeling"/>
    <property type="evidence" value="ECO:0000318"/>
    <property type="project" value="GO_Central"/>
</dbReference>
<accession>A0A2A6D0R0</accession>
<name>A0A2A6D0R0_PRIPA</name>
<reference evidence="8" key="1">
    <citation type="journal article" date="2008" name="Nat. Genet.">
        <title>The Pristionchus pacificus genome provides a unique perspective on nematode lifestyle and parasitism.</title>
        <authorList>
            <person name="Dieterich C."/>
            <person name="Clifton S.W."/>
            <person name="Schuster L.N."/>
            <person name="Chinwalla A."/>
            <person name="Delehaunty K."/>
            <person name="Dinkelacker I."/>
            <person name="Fulton L."/>
            <person name="Fulton R."/>
            <person name="Godfrey J."/>
            <person name="Minx P."/>
            <person name="Mitreva M."/>
            <person name="Roeseler W."/>
            <person name="Tian H."/>
            <person name="Witte H."/>
            <person name="Yang S.P."/>
            <person name="Wilson R.K."/>
            <person name="Sommer R.J."/>
        </authorList>
    </citation>
    <scope>NUCLEOTIDE SEQUENCE [LARGE SCALE GENOMIC DNA]</scope>
    <source>
        <strain evidence="8">PS312</strain>
    </source>
</reference>
<dbReference type="PANTHER" id="PTHR23123">
    <property type="entry name" value="PHD/F-BOX CONTAINING PROTEIN"/>
    <property type="match status" value="1"/>
</dbReference>
<keyword evidence="8" id="KW-1185">Reference proteome</keyword>
<evidence type="ECO:0000256" key="6">
    <source>
        <dbReference type="SAM" id="MobiDB-lite"/>
    </source>
</evidence>
<dbReference type="Proteomes" id="UP000005239">
    <property type="component" value="Unassembled WGS sequence"/>
</dbReference>
<dbReference type="GO" id="GO:0046872">
    <property type="term" value="F:metal ion binding"/>
    <property type="evidence" value="ECO:0007669"/>
    <property type="project" value="UniProtKB-KW"/>
</dbReference>
<dbReference type="PROSITE" id="PS51184">
    <property type="entry name" value="JMJC"/>
    <property type="match status" value="1"/>
</dbReference>
<dbReference type="Gene3D" id="2.60.120.650">
    <property type="entry name" value="Cupin"/>
    <property type="match status" value="1"/>
</dbReference>